<comment type="domain">
    <text evidence="10">The IMP cyclohydrolase activity resides in the N-terminal region.</text>
</comment>
<keyword evidence="5 10" id="KW-0658">Purine biosynthesis</keyword>
<dbReference type="PIRSF" id="PIRSF000414">
    <property type="entry name" value="AICARFT_IMPCHas"/>
    <property type="match status" value="1"/>
</dbReference>
<comment type="catalytic activity">
    <reaction evidence="9 10">
        <text>IMP + H2O = 5-formamido-1-(5-phospho-D-ribosyl)imidazole-4-carboxamide</text>
        <dbReference type="Rhea" id="RHEA:18445"/>
        <dbReference type="ChEBI" id="CHEBI:15377"/>
        <dbReference type="ChEBI" id="CHEBI:58053"/>
        <dbReference type="ChEBI" id="CHEBI:58467"/>
        <dbReference type="EC" id="3.5.4.10"/>
    </reaction>
</comment>
<dbReference type="SMART" id="SM00851">
    <property type="entry name" value="MGS"/>
    <property type="match status" value="1"/>
</dbReference>
<keyword evidence="13" id="KW-1185">Reference proteome</keyword>
<evidence type="ECO:0000256" key="5">
    <source>
        <dbReference type="ARBA" id="ARBA00022755"/>
    </source>
</evidence>
<keyword evidence="7 10" id="KW-0511">Multifunctional enzyme</keyword>
<dbReference type="EC" id="3.5.4.10" evidence="10"/>
<name>A0A5C6S5F9_9RHOB</name>
<dbReference type="PROSITE" id="PS51855">
    <property type="entry name" value="MGS"/>
    <property type="match status" value="1"/>
</dbReference>
<dbReference type="AlphaFoldDB" id="A0A5C6S5F9"/>
<dbReference type="Pfam" id="PF01808">
    <property type="entry name" value="AICARFT_IMPCHas"/>
    <property type="match status" value="1"/>
</dbReference>
<evidence type="ECO:0000313" key="12">
    <source>
        <dbReference type="EMBL" id="TXB69675.1"/>
    </source>
</evidence>
<dbReference type="EC" id="2.1.2.3" evidence="10"/>
<dbReference type="FunFam" id="3.40.50.1380:FF:000001">
    <property type="entry name" value="Bifunctional purine biosynthesis protein PurH"/>
    <property type="match status" value="1"/>
</dbReference>
<dbReference type="Gene3D" id="3.40.140.20">
    <property type="match status" value="2"/>
</dbReference>
<evidence type="ECO:0000313" key="13">
    <source>
        <dbReference type="Proteomes" id="UP000321562"/>
    </source>
</evidence>
<gene>
    <name evidence="10 12" type="primary">purH</name>
    <name evidence="12" type="ORF">FQV27_06025</name>
</gene>
<keyword evidence="6 10" id="KW-0378">Hydrolase</keyword>
<dbReference type="Pfam" id="PF02142">
    <property type="entry name" value="MGS"/>
    <property type="match status" value="1"/>
</dbReference>
<dbReference type="EMBL" id="VOPL01000002">
    <property type="protein sequence ID" value="TXB69675.1"/>
    <property type="molecule type" value="Genomic_DNA"/>
</dbReference>
<dbReference type="InterPro" id="IPR024051">
    <property type="entry name" value="AICAR_Tfase_dup_dom_sf"/>
</dbReference>
<dbReference type="SUPFAM" id="SSF53927">
    <property type="entry name" value="Cytidine deaminase-like"/>
    <property type="match status" value="1"/>
</dbReference>
<feature type="domain" description="MGS-like" evidence="11">
    <location>
        <begin position="1"/>
        <end position="150"/>
    </location>
</feature>
<evidence type="ECO:0000256" key="7">
    <source>
        <dbReference type="ARBA" id="ARBA00023268"/>
    </source>
</evidence>
<dbReference type="SUPFAM" id="SSF52335">
    <property type="entry name" value="Methylglyoxal synthase-like"/>
    <property type="match status" value="1"/>
</dbReference>
<dbReference type="FunFam" id="3.40.140.20:FF:000002">
    <property type="entry name" value="Bifunctional purine biosynthesis protein PurH"/>
    <property type="match status" value="1"/>
</dbReference>
<dbReference type="GO" id="GO:0005829">
    <property type="term" value="C:cytosol"/>
    <property type="evidence" value="ECO:0007669"/>
    <property type="project" value="TreeGrafter"/>
</dbReference>
<dbReference type="NCBIfam" id="NF002049">
    <property type="entry name" value="PRK00881.1"/>
    <property type="match status" value="1"/>
</dbReference>
<dbReference type="InterPro" id="IPR002695">
    <property type="entry name" value="PurH-like"/>
</dbReference>
<dbReference type="Gene3D" id="3.40.50.1380">
    <property type="entry name" value="Methylglyoxal synthase-like domain"/>
    <property type="match status" value="1"/>
</dbReference>
<sequence>MPQDIVPLKRALISVSDKTGLIDFAKGLDAAGVEILSTGGTAKALRDAGLAVKDVAEITGFPEMMDGRVKTLHPVVHGGLLALRDDTAHQASAETHGIGMIDLLVVNLYPFEETVAKGGSYDDCVENIDIGGPAMIRAGAKNHAFVSVVVDVQDYEPVLKQLDAAGGTDLATRKRLAQTAYARTAAYDAAVSNWMADAVGVETPRRRAFAGTLAQGLRYGENPHQRAAFYTTGETRPGVATARQWQGKELSYNNINDTDAAFELVAEFDPAEGPACAIIKHANPCGVSRADTAAEAYRRAFDCDRTSAFGGIIALNQVLDGETAKAIAEIFTEVVIAPDATDEAREVFAGRKNLRLLTTGGLPDAAAQGIAFRQVAGGFLVQSRDNGRVTLPDLKVVTKRQPTAEEMADLLFAWQVAKHVKSNAIVYAKDLATVGIGAGQMSRIDSTRIGQRKAQDMAEALALPLPLTSGSVVASDAFFPFADGVEALADAGAMAVIQPGGSMRDAEVIAAADARGVAMVFTGQRHFRH</sequence>
<dbReference type="NCBIfam" id="TIGR00355">
    <property type="entry name" value="purH"/>
    <property type="match status" value="1"/>
</dbReference>
<evidence type="ECO:0000256" key="9">
    <source>
        <dbReference type="ARBA" id="ARBA00050687"/>
    </source>
</evidence>
<dbReference type="InterPro" id="IPR016193">
    <property type="entry name" value="Cytidine_deaminase-like"/>
</dbReference>
<comment type="pathway">
    <text evidence="2 10">Purine metabolism; IMP biosynthesis via de novo pathway; 5-formamido-1-(5-phospho-D-ribosyl)imidazole-4-carboxamide from 5-amino-1-(5-phospho-D-ribosyl)imidazole-4-carboxamide (10-formyl THF route): step 1/1.</text>
</comment>
<dbReference type="UniPathway" id="UPA00074">
    <property type="reaction ID" value="UER00133"/>
</dbReference>
<dbReference type="RefSeq" id="WP_147096965.1">
    <property type="nucleotide sequence ID" value="NZ_JBHUFH010000001.1"/>
</dbReference>
<evidence type="ECO:0000256" key="1">
    <source>
        <dbReference type="ARBA" id="ARBA00004844"/>
    </source>
</evidence>
<dbReference type="InterPro" id="IPR036914">
    <property type="entry name" value="MGS-like_dom_sf"/>
</dbReference>
<dbReference type="PANTHER" id="PTHR11692">
    <property type="entry name" value="BIFUNCTIONAL PURINE BIOSYNTHESIS PROTEIN PURH"/>
    <property type="match status" value="1"/>
</dbReference>
<dbReference type="SMART" id="SM00798">
    <property type="entry name" value="AICARFT_IMPCHas"/>
    <property type="match status" value="1"/>
</dbReference>
<evidence type="ECO:0000256" key="8">
    <source>
        <dbReference type="ARBA" id="ARBA00050488"/>
    </source>
</evidence>
<evidence type="ECO:0000256" key="10">
    <source>
        <dbReference type="HAMAP-Rule" id="MF_00139"/>
    </source>
</evidence>
<dbReference type="Proteomes" id="UP000321562">
    <property type="component" value="Unassembled WGS sequence"/>
</dbReference>
<evidence type="ECO:0000259" key="11">
    <source>
        <dbReference type="PROSITE" id="PS51855"/>
    </source>
</evidence>
<dbReference type="HAMAP" id="MF_00139">
    <property type="entry name" value="PurH"/>
    <property type="match status" value="1"/>
</dbReference>
<evidence type="ECO:0000256" key="3">
    <source>
        <dbReference type="ARBA" id="ARBA00007667"/>
    </source>
</evidence>
<protein>
    <recommendedName>
        <fullName evidence="10">Bifunctional purine biosynthesis protein PurH</fullName>
    </recommendedName>
    <domain>
        <recommendedName>
            <fullName evidence="10">Phosphoribosylaminoimidazolecarboxamide formyltransferase</fullName>
            <ecNumber evidence="10">2.1.2.3</ecNumber>
        </recommendedName>
        <alternativeName>
            <fullName evidence="10">AICAR transformylase</fullName>
        </alternativeName>
    </domain>
    <domain>
        <recommendedName>
            <fullName evidence="10">IMP cyclohydrolase</fullName>
            <ecNumber evidence="10">3.5.4.10</ecNumber>
        </recommendedName>
        <alternativeName>
            <fullName evidence="10">ATIC</fullName>
        </alternativeName>
        <alternativeName>
            <fullName evidence="10">IMP synthase</fullName>
        </alternativeName>
        <alternativeName>
            <fullName evidence="10">Inosinicase</fullName>
        </alternativeName>
    </domain>
</protein>
<dbReference type="CDD" id="cd01421">
    <property type="entry name" value="IMPCH"/>
    <property type="match status" value="1"/>
</dbReference>
<evidence type="ECO:0000256" key="6">
    <source>
        <dbReference type="ARBA" id="ARBA00022801"/>
    </source>
</evidence>
<comment type="pathway">
    <text evidence="1 10">Purine metabolism; IMP biosynthesis via de novo pathway; IMP from 5-formamido-1-(5-phospho-D-ribosyl)imidazole-4-carboxamide: step 1/1.</text>
</comment>
<comment type="similarity">
    <text evidence="3 10">Belongs to the PurH family.</text>
</comment>
<dbReference type="GO" id="GO:0003937">
    <property type="term" value="F:IMP cyclohydrolase activity"/>
    <property type="evidence" value="ECO:0007669"/>
    <property type="project" value="UniProtKB-UniRule"/>
</dbReference>
<accession>A0A5C6S5F9</accession>
<organism evidence="12 13">
    <name type="scientific">Paracoccus aurantiacus</name>
    <dbReference type="NCBI Taxonomy" id="2599412"/>
    <lineage>
        <taxon>Bacteria</taxon>
        <taxon>Pseudomonadati</taxon>
        <taxon>Pseudomonadota</taxon>
        <taxon>Alphaproteobacteria</taxon>
        <taxon>Rhodobacterales</taxon>
        <taxon>Paracoccaceae</taxon>
        <taxon>Paracoccus</taxon>
    </lineage>
</organism>
<proteinExistence type="inferred from homology"/>
<comment type="catalytic activity">
    <reaction evidence="8 10">
        <text>(6R)-10-formyltetrahydrofolate + 5-amino-1-(5-phospho-beta-D-ribosyl)imidazole-4-carboxamide = 5-formamido-1-(5-phospho-D-ribosyl)imidazole-4-carboxamide + (6S)-5,6,7,8-tetrahydrofolate</text>
        <dbReference type="Rhea" id="RHEA:22192"/>
        <dbReference type="ChEBI" id="CHEBI:57453"/>
        <dbReference type="ChEBI" id="CHEBI:58467"/>
        <dbReference type="ChEBI" id="CHEBI:58475"/>
        <dbReference type="ChEBI" id="CHEBI:195366"/>
        <dbReference type="EC" id="2.1.2.3"/>
    </reaction>
</comment>
<dbReference type="InterPro" id="IPR011607">
    <property type="entry name" value="MGS-like_dom"/>
</dbReference>
<evidence type="ECO:0000256" key="4">
    <source>
        <dbReference type="ARBA" id="ARBA00022679"/>
    </source>
</evidence>
<dbReference type="GO" id="GO:0006189">
    <property type="term" value="P:'de novo' IMP biosynthetic process"/>
    <property type="evidence" value="ECO:0007669"/>
    <property type="project" value="UniProtKB-UniRule"/>
</dbReference>
<evidence type="ECO:0000256" key="2">
    <source>
        <dbReference type="ARBA" id="ARBA00004954"/>
    </source>
</evidence>
<dbReference type="GO" id="GO:0004643">
    <property type="term" value="F:phosphoribosylaminoimidazolecarboxamide formyltransferase activity"/>
    <property type="evidence" value="ECO:0007669"/>
    <property type="project" value="UniProtKB-UniRule"/>
</dbReference>
<comment type="caution">
    <text evidence="12">The sequence shown here is derived from an EMBL/GenBank/DDBJ whole genome shotgun (WGS) entry which is preliminary data.</text>
</comment>
<reference evidence="12 13" key="1">
    <citation type="submission" date="2019-08" db="EMBL/GenBank/DDBJ databases">
        <authorList>
            <person name="Ye J."/>
        </authorList>
    </citation>
    <scope>NUCLEOTIDE SEQUENCE [LARGE SCALE GENOMIC DNA]</scope>
    <source>
        <strain evidence="12 13">TK008</strain>
    </source>
</reference>
<keyword evidence="4 10" id="KW-0808">Transferase</keyword>
<dbReference type="FunFam" id="3.40.140.20:FF:000001">
    <property type="entry name" value="Bifunctional purine biosynthesis protein PurH"/>
    <property type="match status" value="1"/>
</dbReference>
<dbReference type="OrthoDB" id="9802065at2"/>
<dbReference type="PANTHER" id="PTHR11692:SF0">
    <property type="entry name" value="BIFUNCTIONAL PURINE BIOSYNTHESIS PROTEIN ATIC"/>
    <property type="match status" value="1"/>
</dbReference>